<dbReference type="HOGENOM" id="CLU_1506946_0_0_1"/>
<sequence length="200" mass="22888">MAKEFFLLKQEVLKMERPLFPNYNVLNSLLKALADTFRSHYAESPESSANIIDFLTKDPNTWAKQLLHQMETYHLHEAKELLKDYDGMFKMYNECIDQNWPHDAPAVPQLIISVNIFGNTITSHYFSKLTQMLECLNMKKAKRHKVELPIHHDLESSGYATGSTELTSELVEQEGSNATIELVHRSPSPLTLLHSSDGLD</sequence>
<organism evidence="1 2">
    <name type="scientific">Pisolithus microcarpus 441</name>
    <dbReference type="NCBI Taxonomy" id="765257"/>
    <lineage>
        <taxon>Eukaryota</taxon>
        <taxon>Fungi</taxon>
        <taxon>Dikarya</taxon>
        <taxon>Basidiomycota</taxon>
        <taxon>Agaricomycotina</taxon>
        <taxon>Agaricomycetes</taxon>
        <taxon>Agaricomycetidae</taxon>
        <taxon>Boletales</taxon>
        <taxon>Sclerodermatineae</taxon>
        <taxon>Pisolithaceae</taxon>
        <taxon>Pisolithus</taxon>
    </lineage>
</organism>
<keyword evidence="2" id="KW-1185">Reference proteome</keyword>
<gene>
    <name evidence="1" type="ORF">PISMIDRAFT_19379</name>
</gene>
<evidence type="ECO:0000313" key="2">
    <source>
        <dbReference type="Proteomes" id="UP000054018"/>
    </source>
</evidence>
<protein>
    <submittedName>
        <fullName evidence="1">Uncharacterized protein</fullName>
    </submittedName>
</protein>
<reference evidence="1 2" key="1">
    <citation type="submission" date="2014-04" db="EMBL/GenBank/DDBJ databases">
        <authorList>
            <consortium name="DOE Joint Genome Institute"/>
            <person name="Kuo A."/>
            <person name="Kohler A."/>
            <person name="Costa M.D."/>
            <person name="Nagy L.G."/>
            <person name="Floudas D."/>
            <person name="Copeland A."/>
            <person name="Barry K.W."/>
            <person name="Cichocki N."/>
            <person name="Veneault-Fourrey C."/>
            <person name="LaButti K."/>
            <person name="Lindquist E.A."/>
            <person name="Lipzen A."/>
            <person name="Lundell T."/>
            <person name="Morin E."/>
            <person name="Murat C."/>
            <person name="Sun H."/>
            <person name="Tunlid A."/>
            <person name="Henrissat B."/>
            <person name="Grigoriev I.V."/>
            <person name="Hibbett D.S."/>
            <person name="Martin F."/>
            <person name="Nordberg H.P."/>
            <person name="Cantor M.N."/>
            <person name="Hua S.X."/>
        </authorList>
    </citation>
    <scope>NUCLEOTIDE SEQUENCE [LARGE SCALE GENOMIC DNA]</scope>
    <source>
        <strain evidence="1 2">441</strain>
    </source>
</reference>
<name>A0A0C9YCL5_9AGAM</name>
<proteinExistence type="predicted"/>
<dbReference type="AlphaFoldDB" id="A0A0C9YCL5"/>
<dbReference type="Proteomes" id="UP000054018">
    <property type="component" value="Unassembled WGS sequence"/>
</dbReference>
<dbReference type="OrthoDB" id="2669421at2759"/>
<accession>A0A0C9YCL5</accession>
<reference evidence="2" key="2">
    <citation type="submission" date="2015-01" db="EMBL/GenBank/DDBJ databases">
        <title>Evolutionary Origins and Diversification of the Mycorrhizal Mutualists.</title>
        <authorList>
            <consortium name="DOE Joint Genome Institute"/>
            <consortium name="Mycorrhizal Genomics Consortium"/>
            <person name="Kohler A."/>
            <person name="Kuo A."/>
            <person name="Nagy L.G."/>
            <person name="Floudas D."/>
            <person name="Copeland A."/>
            <person name="Barry K.W."/>
            <person name="Cichocki N."/>
            <person name="Veneault-Fourrey C."/>
            <person name="LaButti K."/>
            <person name="Lindquist E.A."/>
            <person name="Lipzen A."/>
            <person name="Lundell T."/>
            <person name="Morin E."/>
            <person name="Murat C."/>
            <person name="Riley R."/>
            <person name="Ohm R."/>
            <person name="Sun H."/>
            <person name="Tunlid A."/>
            <person name="Henrissat B."/>
            <person name="Grigoriev I.V."/>
            <person name="Hibbett D.S."/>
            <person name="Martin F."/>
        </authorList>
    </citation>
    <scope>NUCLEOTIDE SEQUENCE [LARGE SCALE GENOMIC DNA]</scope>
    <source>
        <strain evidence="2">441</strain>
    </source>
</reference>
<evidence type="ECO:0000313" key="1">
    <source>
        <dbReference type="EMBL" id="KIK11619.1"/>
    </source>
</evidence>
<dbReference type="EMBL" id="KN834182">
    <property type="protein sequence ID" value="KIK11619.1"/>
    <property type="molecule type" value="Genomic_DNA"/>
</dbReference>